<dbReference type="EMBL" id="CP034235">
    <property type="protein sequence ID" value="QGQ99822.1"/>
    <property type="molecule type" value="Genomic_DNA"/>
</dbReference>
<feature type="domain" description="SLH" evidence="3">
    <location>
        <begin position="1622"/>
        <end position="1685"/>
    </location>
</feature>
<dbReference type="PROSITE" id="PS51272">
    <property type="entry name" value="SLH"/>
    <property type="match status" value="3"/>
</dbReference>
<sequence>MMRVSYKRGISILLIILMVLGGLNGLFIRVDKAYAEVAFAGGTGTIGDPYRVATAVQLNELRNHTGGGIYFRQTADIDLSIYTNWVPIGDLGDSFFGGNLDGNGFKITNLKINRSGTDNVGLFTAIAYGELKNINLVSINVVGKNNTGGLVGQNQGTISNSSATGTLRGVNNTGGLVGLNLMYIRTSYSKVNVTGGTGVGGLAGYSQEAISSTYATGTVSGTSQVGGLVGTNALTINKSYATGKITGSSAGGLIGSNTGTITNSFYDKTTTKQSDTGKGVGYVTASMKLLTTYTNAGWNFSVVWGMDSAVNSGYPFLDALPTSVIAGVAVPVAGAAPTASIAATSAYTAAIVWSPADATFAGNTAYTATITLTPKTGYTLAGITANYFTVVGANSTNAADSGVITVVFPATQAIIIATAAVVGVTAPVKGGTPVASIASTAQYTAAIAWSPEDATFAANTAYTATITLTPKAGYTLTGVPANYFTIAGVTATNSVNAGVITAVFPLTEALSSTATLTSTIGTVSTGVTANETIMDIPYLTTLTALRTAITPAVNATFDIYDADGTTLATAALATGQKLIVTAEDRITKITYTLTVNAPPDITPPVITLIGNATVNLTYGASYMDAGATALDNIDGDRTSHIVVTVSNDVYGGSVLNTAVAGTYTYHYNVNDTAGNAAVEVTRSVVVAIQDTTLPVITLIGNATVNLTYGASYTDAGATALDNIDGDRTNHIVVTVSNDVYGGSVLNTAVAGTYTFHYNVSDTAGNEAVEVTRSVVVAVQDITLPVITLIGNATVNLTYGASYTDAGATALDNIDGDRTSQIVVTVSNEVYGGSVLNTAVAGTYTYHYNVNDTAGNAAVEVTRSVVVAIQDTTLPVITLIGNATVNLTYGASYMDAGATALDNIDGDRTSHIVVTVSNDVYGGSVLNTAVAGTYTFHYNVSDTAGNEAVEVTRSVVVAVQDITLPVITLIGNATVNLTYGASYMDAGATALDNIDGDRTNHIVVTVSNDVYGGSVLNTAVAGTYTFHYNVSDTAGNEAVEVTRSVVVAVQDINLPVITLIGNATVNLIHGATYTDAGATALDNIDGDRTSHIVVTISNDVNAGSVLNTAVAGTYTYHYNVSDTAGNAAVEVTRSVVVAVKDITLPIITLVGNANVNLIHGATYTDAGATALDNIDGDRTSHIVVTISNDVNSGSVLNTAVAGKYTYHYNVSDTAGNAAVEVTRSVVVAVKDITLPIITLVGNANVNLIHGATYTDAGATALDNIDGDRTSHIVVTISNDVNSGSVLNTAVAGKYTYHYNVSDTAGNAAVEVTRNVVVATQDITLPIITLIGNATVNLTHGASYMDAGATALDNIDGDRTSHIVVTISNDVNAGSVLNTAVAGTYTYHYNVSDTAGNAAVEVTRSVVVATQDITLPIITLIGNATVNLTHGASYTDAGATALDNIDGDRTSHIVVTISNDVNSGSVLNTAVAGKYTFHYNVSDSAGNNAVEKTRTVVVTPYTQPTNVPTATPAPTATPSPISTPTVAPTPTATPKVDVFINTAVSTGNTVKSIETKVTEALKNDVPIVVPTDTKGHWAEKTIDVFLKLGILQGYGDKTIKPDADITRAEFATILSKVFDIAGGTSIPNMGDIGDHWAKDAIEKLTAAGVLSGYGDGTFRPDRTISREEMIVIISRIVNLSAVESVTDMDETFTDIGSSYAKDALIEASKAGLISGRGDNKLEPKAKSTRAEALQLILNALNLNPEVKTLLDSLG</sequence>
<feature type="domain" description="SLH" evidence="3">
    <location>
        <begin position="1686"/>
        <end position="1748"/>
    </location>
</feature>
<dbReference type="Gene3D" id="2.60.40.10">
    <property type="entry name" value="Immunoglobulins"/>
    <property type="match status" value="10"/>
</dbReference>
<reference evidence="5" key="1">
    <citation type="submission" date="2018-11" db="EMBL/GenBank/DDBJ databases">
        <title>Complete genome sequence of Paenibacillus sp. ML311-T8.</title>
        <authorList>
            <person name="Nam Y.-D."/>
            <person name="Kang J."/>
            <person name="Chung W.-H."/>
            <person name="Park Y.S."/>
        </authorList>
    </citation>
    <scope>NUCLEOTIDE SEQUENCE [LARGE SCALE GENOMIC DNA]</scope>
    <source>
        <strain evidence="5">ML311-T8</strain>
    </source>
</reference>
<evidence type="ECO:0000313" key="4">
    <source>
        <dbReference type="EMBL" id="QGQ99822.1"/>
    </source>
</evidence>
<evidence type="ECO:0000313" key="5">
    <source>
        <dbReference type="Proteomes" id="UP000426246"/>
    </source>
</evidence>
<dbReference type="Pfam" id="PF07581">
    <property type="entry name" value="Glug"/>
    <property type="match status" value="1"/>
</dbReference>
<evidence type="ECO:0000259" key="3">
    <source>
        <dbReference type="PROSITE" id="PS51272"/>
    </source>
</evidence>
<dbReference type="PANTHER" id="PTHR15127">
    <property type="entry name" value="HEAVYWEIGHT, ISOFORM A"/>
    <property type="match status" value="1"/>
</dbReference>
<dbReference type="OrthoDB" id="9802318at2"/>
<protein>
    <submittedName>
        <fullName evidence="4">DUF5011 domain-containing protein</fullName>
    </submittedName>
</protein>
<keyword evidence="5" id="KW-1185">Reference proteome</keyword>
<dbReference type="Proteomes" id="UP000426246">
    <property type="component" value="Chromosome"/>
</dbReference>
<dbReference type="RefSeq" id="WP_155705078.1">
    <property type="nucleotide sequence ID" value="NZ_CP034235.1"/>
</dbReference>
<dbReference type="InterPro" id="IPR013783">
    <property type="entry name" value="Ig-like_fold"/>
</dbReference>
<dbReference type="InterPro" id="IPR032179">
    <property type="entry name" value="Cry22Aa_Ig-like"/>
</dbReference>
<evidence type="ECO:0000256" key="2">
    <source>
        <dbReference type="SAM" id="MobiDB-lite"/>
    </source>
</evidence>
<proteinExistence type="predicted"/>
<dbReference type="Pfam" id="PF00395">
    <property type="entry name" value="SLH"/>
    <property type="match status" value="3"/>
</dbReference>
<feature type="domain" description="SLH" evidence="3">
    <location>
        <begin position="1563"/>
        <end position="1621"/>
    </location>
</feature>
<accession>A0A6B8RVC5</accession>
<dbReference type="InterPro" id="IPR051846">
    <property type="entry name" value="SH2_domain_adapters"/>
</dbReference>
<feature type="region of interest" description="Disordered" evidence="2">
    <location>
        <begin position="1500"/>
        <end position="1526"/>
    </location>
</feature>
<dbReference type="Pfam" id="PF16403">
    <property type="entry name" value="Bact_surface_Ig-like"/>
    <property type="match status" value="10"/>
</dbReference>
<dbReference type="InterPro" id="IPR011493">
    <property type="entry name" value="GLUG"/>
</dbReference>
<dbReference type="GO" id="GO:0001784">
    <property type="term" value="F:phosphotyrosine residue binding"/>
    <property type="evidence" value="ECO:0007669"/>
    <property type="project" value="TreeGrafter"/>
</dbReference>
<dbReference type="InterPro" id="IPR001119">
    <property type="entry name" value="SLH_dom"/>
</dbReference>
<name>A0A6B8RVC5_9BACL</name>
<dbReference type="PANTHER" id="PTHR15127:SF32">
    <property type="entry name" value="HEAVYWEIGHT, ISOFORM A"/>
    <property type="match status" value="1"/>
</dbReference>
<evidence type="ECO:0000256" key="1">
    <source>
        <dbReference type="ARBA" id="ARBA00022999"/>
    </source>
</evidence>
<keyword evidence="1" id="KW-0727">SH2 domain</keyword>
<gene>
    <name evidence="4" type="ORF">EHS13_35635</name>
</gene>
<feature type="compositionally biased region" description="Low complexity" evidence="2">
    <location>
        <begin position="1502"/>
        <end position="1526"/>
    </location>
</feature>
<dbReference type="Gene3D" id="2.160.20.110">
    <property type="match status" value="1"/>
</dbReference>
<dbReference type="KEGG" id="ppsc:EHS13_35635"/>
<organism evidence="4 5">
    <name type="scientific">Paenibacillus psychroresistens</name>
    <dbReference type="NCBI Taxonomy" id="1778678"/>
    <lineage>
        <taxon>Bacteria</taxon>
        <taxon>Bacillati</taxon>
        <taxon>Bacillota</taxon>
        <taxon>Bacilli</taxon>
        <taxon>Bacillales</taxon>
        <taxon>Paenibacillaceae</taxon>
        <taxon>Paenibacillus</taxon>
    </lineage>
</organism>